<keyword evidence="1" id="KW-0472">Membrane</keyword>
<gene>
    <name evidence="4" type="ORF">GCM10025874_25450</name>
</gene>
<dbReference type="Gene3D" id="2.60.40.2230">
    <property type="entry name" value="Uncharacterised protein YcnI-like PF07987, DUF1775"/>
    <property type="match status" value="1"/>
</dbReference>
<feature type="domain" description="YncI copper-binding" evidence="3">
    <location>
        <begin position="30"/>
        <end position="153"/>
    </location>
</feature>
<name>A0AA37UMN1_9MICO</name>
<evidence type="ECO:0000256" key="2">
    <source>
        <dbReference type="SAM" id="SignalP"/>
    </source>
</evidence>
<organism evidence="4 5">
    <name type="scientific">Arenivirga flava</name>
    <dbReference type="NCBI Taxonomy" id="1930060"/>
    <lineage>
        <taxon>Bacteria</taxon>
        <taxon>Bacillati</taxon>
        <taxon>Actinomycetota</taxon>
        <taxon>Actinomycetes</taxon>
        <taxon>Micrococcales</taxon>
        <taxon>Microbacteriaceae</taxon>
        <taxon>Arenivirga</taxon>
    </lineage>
</organism>
<keyword evidence="5" id="KW-1185">Reference proteome</keyword>
<dbReference type="InterPro" id="IPR038507">
    <property type="entry name" value="YcnI-like_sf"/>
</dbReference>
<dbReference type="Proteomes" id="UP001157160">
    <property type="component" value="Unassembled WGS sequence"/>
</dbReference>
<keyword evidence="1" id="KW-0812">Transmembrane</keyword>
<protein>
    <recommendedName>
        <fullName evidence="3">YncI copper-binding domain-containing protein</fullName>
    </recommendedName>
</protein>
<evidence type="ECO:0000313" key="4">
    <source>
        <dbReference type="EMBL" id="GMA29292.1"/>
    </source>
</evidence>
<feature type="chain" id="PRO_5041446001" description="YncI copper-binding domain-containing protein" evidence="2">
    <location>
        <begin position="30"/>
        <end position="202"/>
    </location>
</feature>
<feature type="signal peptide" evidence="2">
    <location>
        <begin position="1"/>
        <end position="29"/>
    </location>
</feature>
<dbReference type="Pfam" id="PF07987">
    <property type="entry name" value="DUF1775"/>
    <property type="match status" value="1"/>
</dbReference>
<dbReference type="EMBL" id="BSUL01000001">
    <property type="protein sequence ID" value="GMA29292.1"/>
    <property type="molecule type" value="Genomic_DNA"/>
</dbReference>
<reference evidence="4 5" key="1">
    <citation type="journal article" date="2014" name="Int. J. Syst. Evol. Microbiol.">
        <title>Complete genome sequence of Corynebacterium casei LMG S-19264T (=DSM 44701T), isolated from a smear-ripened cheese.</title>
        <authorList>
            <consortium name="US DOE Joint Genome Institute (JGI-PGF)"/>
            <person name="Walter F."/>
            <person name="Albersmeier A."/>
            <person name="Kalinowski J."/>
            <person name="Ruckert C."/>
        </authorList>
    </citation>
    <scope>NUCLEOTIDE SEQUENCE [LARGE SCALE GENOMIC DNA]</scope>
    <source>
        <strain evidence="4 5">NBRC 112289</strain>
    </source>
</reference>
<evidence type="ECO:0000259" key="3">
    <source>
        <dbReference type="Pfam" id="PF07987"/>
    </source>
</evidence>
<comment type="caution">
    <text evidence="4">The sequence shown here is derived from an EMBL/GenBank/DDBJ whole genome shotgun (WGS) entry which is preliminary data.</text>
</comment>
<accession>A0AA37UMN1</accession>
<evidence type="ECO:0000313" key="5">
    <source>
        <dbReference type="Proteomes" id="UP001157160"/>
    </source>
</evidence>
<dbReference type="InterPro" id="IPR012533">
    <property type="entry name" value="YcnI-copper_dom"/>
</dbReference>
<dbReference type="AlphaFoldDB" id="A0AA37UMN1"/>
<sequence length="202" mass="19911">MRSRATLTTLLAGAAGLTLALAAPTAASAHVGVASATSTAPGTVSVITFSLGHACDGSPTTSVAIDLPAPMSGVVPTAKAGWQIAAETDADGTTVTYTADEPLADGIRDTFDVQAYLPEGVDELVMPASQTCVEGGYAWDGSDADHPAPTLALTSAEPEAPTAAEAGIDATARGVGIAGLVVGAVGVLVATIATRRAQRAAR</sequence>
<keyword evidence="2" id="KW-0732">Signal</keyword>
<proteinExistence type="predicted"/>
<keyword evidence="1" id="KW-1133">Transmembrane helix</keyword>
<feature type="transmembrane region" description="Helical" evidence="1">
    <location>
        <begin position="174"/>
        <end position="193"/>
    </location>
</feature>
<dbReference type="RefSeq" id="WP_284233243.1">
    <property type="nucleotide sequence ID" value="NZ_BSUL01000001.1"/>
</dbReference>
<evidence type="ECO:0000256" key="1">
    <source>
        <dbReference type="SAM" id="Phobius"/>
    </source>
</evidence>